<dbReference type="AlphaFoldDB" id="A0A927BQQ3"/>
<reference evidence="8" key="1">
    <citation type="submission" date="2020-09" db="EMBL/GenBank/DDBJ databases">
        <title>A novel bacterium of genus Paenibacillus, isolated from South China Sea.</title>
        <authorList>
            <person name="Huang H."/>
            <person name="Mo K."/>
            <person name="Hu Y."/>
        </authorList>
    </citation>
    <scope>NUCLEOTIDE SEQUENCE</scope>
    <source>
        <strain evidence="8">IB182496</strain>
    </source>
</reference>
<evidence type="ECO:0000256" key="2">
    <source>
        <dbReference type="ARBA" id="ARBA00022729"/>
    </source>
</evidence>
<dbReference type="PANTHER" id="PTHR43649:SF33">
    <property type="entry name" value="POLYGALACTURONAN_RHAMNOGALACTURONAN-BINDING PROTEIN YTCQ"/>
    <property type="match status" value="1"/>
</dbReference>
<dbReference type="InterPro" id="IPR050490">
    <property type="entry name" value="Bact_solute-bd_prot1"/>
</dbReference>
<evidence type="ECO:0000256" key="7">
    <source>
        <dbReference type="SAM" id="SignalP"/>
    </source>
</evidence>
<keyword evidence="9" id="KW-1185">Reference proteome</keyword>
<feature type="region of interest" description="Disordered" evidence="6">
    <location>
        <begin position="30"/>
        <end position="54"/>
    </location>
</feature>
<accession>A0A927BQQ3</accession>
<evidence type="ECO:0000313" key="8">
    <source>
        <dbReference type="EMBL" id="MBD2843804.1"/>
    </source>
</evidence>
<proteinExistence type="predicted"/>
<evidence type="ECO:0000313" key="9">
    <source>
        <dbReference type="Proteomes" id="UP000621560"/>
    </source>
</evidence>
<sequence length="529" mass="59125">MRTVQRKTAIVLLAALLLVVTACSGNANDPDNAAGEDNGSANQQGTNTVVNDDEGEPVTIRIMSTLGSAEVPEDDPQRAFVDVVEEALNVNLEFIAPPASGYESQLQLTLISGDLPDVVFFPSEDNEMYINAVNDGVIVPINDYLEDADNLMAHSYEHSWSALKTMGDDNIYAIPRTSITRNDGFTVRKDWMDNLGIPVPENSEMSVEEFTDMLHRFTFDDPDGNGKDDTYGFGSFVDANKILQPVLTSELGHYGWQAYGGGEYDYTLPEYDRNSDVYANVLGYTRDLYASGVLDPDSPINDNKTASERFERGITGVVRDFAGYVKRKEDALHKLNPEAELTYLFVQGPEGEVKGGVYGTGIWGVWAITSAAEHPEKAVEVFDYLLSDEGWDLVSYGMEGTHYTMENGERVYSPEAGTMYMQRNIVRRHDDPDFFLHPTSYTEADKELVRPWIQKAVDTAVVSLDQGHTPAAAREPKFMDYKLTWDELTTRIMLGDLPMEQLGPIRDDWYKHGGEAYMEQMNDYIRSTQ</sequence>
<evidence type="ECO:0000256" key="6">
    <source>
        <dbReference type="SAM" id="MobiDB-lite"/>
    </source>
</evidence>
<feature type="signal peptide" evidence="7">
    <location>
        <begin position="1"/>
        <end position="27"/>
    </location>
</feature>
<protein>
    <submittedName>
        <fullName evidence="8">Extracellular solute-binding protein</fullName>
    </submittedName>
</protein>
<dbReference type="Gene3D" id="3.40.190.10">
    <property type="entry name" value="Periplasmic binding protein-like II"/>
    <property type="match status" value="2"/>
</dbReference>
<feature type="compositionally biased region" description="Polar residues" evidence="6">
    <location>
        <begin position="39"/>
        <end position="50"/>
    </location>
</feature>
<dbReference type="RefSeq" id="WP_190913931.1">
    <property type="nucleotide sequence ID" value="NZ_JACXIZ010000004.1"/>
</dbReference>
<dbReference type="Proteomes" id="UP000621560">
    <property type="component" value="Unassembled WGS sequence"/>
</dbReference>
<dbReference type="SUPFAM" id="SSF53850">
    <property type="entry name" value="Periplasmic binding protein-like II"/>
    <property type="match status" value="1"/>
</dbReference>
<comment type="caution">
    <text evidence="8">The sequence shown here is derived from an EMBL/GenBank/DDBJ whole genome shotgun (WGS) entry which is preliminary data.</text>
</comment>
<organism evidence="8 9">
    <name type="scientific">Paenibacillus sabuli</name>
    <dbReference type="NCBI Taxonomy" id="2772509"/>
    <lineage>
        <taxon>Bacteria</taxon>
        <taxon>Bacillati</taxon>
        <taxon>Bacillota</taxon>
        <taxon>Bacilli</taxon>
        <taxon>Bacillales</taxon>
        <taxon>Paenibacillaceae</taxon>
        <taxon>Paenibacillus</taxon>
    </lineage>
</organism>
<evidence type="ECO:0000256" key="5">
    <source>
        <dbReference type="ARBA" id="ARBA00023288"/>
    </source>
</evidence>
<keyword evidence="2 7" id="KW-0732">Signal</keyword>
<keyword evidence="4" id="KW-0564">Palmitate</keyword>
<dbReference type="EMBL" id="JACXIZ010000004">
    <property type="protein sequence ID" value="MBD2843804.1"/>
    <property type="molecule type" value="Genomic_DNA"/>
</dbReference>
<feature type="chain" id="PRO_5038776763" evidence="7">
    <location>
        <begin position="28"/>
        <end position="529"/>
    </location>
</feature>
<keyword evidence="3" id="KW-0472">Membrane</keyword>
<evidence type="ECO:0000256" key="3">
    <source>
        <dbReference type="ARBA" id="ARBA00023136"/>
    </source>
</evidence>
<dbReference type="Pfam" id="PF01547">
    <property type="entry name" value="SBP_bac_1"/>
    <property type="match status" value="1"/>
</dbReference>
<name>A0A927BQQ3_9BACL</name>
<evidence type="ECO:0000256" key="1">
    <source>
        <dbReference type="ARBA" id="ARBA00022475"/>
    </source>
</evidence>
<dbReference type="PROSITE" id="PS51257">
    <property type="entry name" value="PROKAR_LIPOPROTEIN"/>
    <property type="match status" value="1"/>
</dbReference>
<evidence type="ECO:0000256" key="4">
    <source>
        <dbReference type="ARBA" id="ARBA00023139"/>
    </source>
</evidence>
<keyword evidence="5" id="KW-0449">Lipoprotein</keyword>
<gene>
    <name evidence="8" type="ORF">IDH44_01255</name>
</gene>
<dbReference type="PANTHER" id="PTHR43649">
    <property type="entry name" value="ARABINOSE-BINDING PROTEIN-RELATED"/>
    <property type="match status" value="1"/>
</dbReference>
<keyword evidence="1" id="KW-1003">Cell membrane</keyword>
<dbReference type="InterPro" id="IPR006059">
    <property type="entry name" value="SBP"/>
</dbReference>